<evidence type="ECO:0000313" key="2">
    <source>
        <dbReference type="EMBL" id="RIW29121.1"/>
    </source>
</evidence>
<dbReference type="Proteomes" id="UP000265801">
    <property type="component" value="Unassembled WGS sequence"/>
</dbReference>
<evidence type="ECO:0000313" key="3">
    <source>
        <dbReference type="Proteomes" id="UP000265801"/>
    </source>
</evidence>
<reference evidence="2 3" key="1">
    <citation type="submission" date="2018-09" db="EMBL/GenBank/DDBJ databases">
        <title>Bacillus saliacetes sp. nov., isolated from Thai shrimp paste (Ka-pi).</title>
        <authorList>
            <person name="Daroonpunt R."/>
            <person name="Tanasupawat S."/>
            <person name="Yiamsombut S."/>
        </authorList>
    </citation>
    <scope>NUCLEOTIDE SEQUENCE [LARGE SCALE GENOMIC DNA]</scope>
    <source>
        <strain evidence="2 3">SKP7-4</strain>
    </source>
</reference>
<keyword evidence="3" id="KW-1185">Reference proteome</keyword>
<dbReference type="AlphaFoldDB" id="A0A3A1QUP9"/>
<sequence length="108" mass="12124">MYEVHTVENGVHATKVIEELNSLGYDKDHIYIFAHDKERSKDLTEGTHTESVGMSEQGMFDSLGNTFKKRGDELRSKMSSLGLTESEADHYEEELDKGKVVVVGSKSE</sequence>
<dbReference type="InterPro" id="IPR025889">
    <property type="entry name" value="GSP17M-like_dom"/>
</dbReference>
<dbReference type="Pfam" id="PF11181">
    <property type="entry name" value="YflT"/>
    <property type="match status" value="1"/>
</dbReference>
<name>A0A3A1QUP9_9BACI</name>
<accession>A0A3A1QUP9</accession>
<feature type="domain" description="General stress protein 17M-like" evidence="1">
    <location>
        <begin position="3"/>
        <end position="98"/>
    </location>
</feature>
<evidence type="ECO:0000259" key="1">
    <source>
        <dbReference type="Pfam" id="PF11181"/>
    </source>
</evidence>
<comment type="caution">
    <text evidence="2">The sequence shown here is derived from an EMBL/GenBank/DDBJ whole genome shotgun (WGS) entry which is preliminary data.</text>
</comment>
<gene>
    <name evidence="2" type="ORF">D3H55_19925</name>
</gene>
<dbReference type="EMBL" id="QXIR01000036">
    <property type="protein sequence ID" value="RIW29121.1"/>
    <property type="molecule type" value="Genomic_DNA"/>
</dbReference>
<organism evidence="2 3">
    <name type="scientific">Bacillus salacetis</name>
    <dbReference type="NCBI Taxonomy" id="2315464"/>
    <lineage>
        <taxon>Bacteria</taxon>
        <taxon>Bacillati</taxon>
        <taxon>Bacillota</taxon>
        <taxon>Bacilli</taxon>
        <taxon>Bacillales</taxon>
        <taxon>Bacillaceae</taxon>
        <taxon>Bacillus</taxon>
    </lineage>
</organism>
<dbReference type="OrthoDB" id="2353304at2"/>
<proteinExistence type="predicted"/>
<dbReference type="RefSeq" id="WP_119549060.1">
    <property type="nucleotide sequence ID" value="NZ_QXIR01000036.1"/>
</dbReference>
<protein>
    <submittedName>
        <fullName evidence="2">General stress protein</fullName>
    </submittedName>
</protein>